<dbReference type="InterPro" id="IPR000477">
    <property type="entry name" value="RT_dom"/>
</dbReference>
<dbReference type="SUPFAM" id="SSF56672">
    <property type="entry name" value="DNA/RNA polymerases"/>
    <property type="match status" value="1"/>
</dbReference>
<sequence length="475" mass="54508">MAEGDEDKTTFFIGKGVFYYQKMPFGLKNARATYQRLVDKVFNDQIGRNLEAYIDDLMIKGVSEEEMLADIKETFENFLINQQELNQRNVPSVGVEEGRILRTPSLPRRVIRANPLRSLPFFKVLKSCTDKKNIQWTQEAEAALKEIKKFGDELNYPGMEKLILEVVHAARRLRRRSMDIGVSKKGLIANETMRKRIYLCPTLRIRNDKQRSIIRSTIGQVANITRDGNYKLSNLCRLIIVCQSNKRNQNKKANALSKLAAMTFKHLTKEVLVEVLLKRLIEEKEILQNHEARVLLVVNAAKILQDYEKCKKQSAIRKVSESSAITAESGWPFSHWGVNILGPLPIAPRGFKFLAIAAEHSTKWILSATNNQLKGREAFPKRTLPRNSQKETLFSLTYGFEAIIPISETNVTKDDRGRIKEVDKRRGSKEIASIEEAYYQSKLRRHHSERSSHSIYNVRDFVLLSQNNTGSAQVW</sequence>
<dbReference type="InterPro" id="IPR043502">
    <property type="entry name" value="DNA/RNA_pol_sf"/>
</dbReference>
<evidence type="ECO:0000313" key="2">
    <source>
        <dbReference type="EMBL" id="GJT78302.1"/>
    </source>
</evidence>
<reference evidence="2" key="2">
    <citation type="submission" date="2022-01" db="EMBL/GenBank/DDBJ databases">
        <authorList>
            <person name="Yamashiro T."/>
            <person name="Shiraishi A."/>
            <person name="Satake H."/>
            <person name="Nakayama K."/>
        </authorList>
    </citation>
    <scope>NUCLEOTIDE SEQUENCE</scope>
</reference>
<dbReference type="Gene3D" id="3.10.10.10">
    <property type="entry name" value="HIV Type 1 Reverse Transcriptase, subunit A, domain 1"/>
    <property type="match status" value="1"/>
</dbReference>
<keyword evidence="3" id="KW-1185">Reference proteome</keyword>
<gene>
    <name evidence="2" type="ORF">Tco_1045027</name>
</gene>
<dbReference type="InterPro" id="IPR053134">
    <property type="entry name" value="RNA-dir_DNA_polymerase"/>
</dbReference>
<dbReference type="Pfam" id="PF00078">
    <property type="entry name" value="RVT_1"/>
    <property type="match status" value="1"/>
</dbReference>
<evidence type="ECO:0000313" key="3">
    <source>
        <dbReference type="Proteomes" id="UP001151760"/>
    </source>
</evidence>
<reference evidence="2" key="1">
    <citation type="journal article" date="2022" name="Int. J. Mol. Sci.">
        <title>Draft Genome of Tanacetum Coccineum: Genomic Comparison of Closely Related Tanacetum-Family Plants.</title>
        <authorList>
            <person name="Yamashiro T."/>
            <person name="Shiraishi A."/>
            <person name="Nakayama K."/>
            <person name="Satake H."/>
        </authorList>
    </citation>
    <scope>NUCLEOTIDE SEQUENCE</scope>
</reference>
<dbReference type="InterPro" id="IPR043128">
    <property type="entry name" value="Rev_trsase/Diguanyl_cyclase"/>
</dbReference>
<protein>
    <recommendedName>
        <fullName evidence="1">Reverse transcriptase domain-containing protein</fullName>
    </recommendedName>
</protein>
<dbReference type="CDD" id="cd01647">
    <property type="entry name" value="RT_LTR"/>
    <property type="match status" value="1"/>
</dbReference>
<dbReference type="PANTHER" id="PTHR24559">
    <property type="entry name" value="TRANSPOSON TY3-I GAG-POL POLYPROTEIN"/>
    <property type="match status" value="1"/>
</dbReference>
<comment type="caution">
    <text evidence="2">The sequence shown here is derived from an EMBL/GenBank/DDBJ whole genome shotgun (WGS) entry which is preliminary data.</text>
</comment>
<dbReference type="EMBL" id="BQNB010018789">
    <property type="protein sequence ID" value="GJT78302.1"/>
    <property type="molecule type" value="Genomic_DNA"/>
</dbReference>
<dbReference type="Gene3D" id="3.30.70.270">
    <property type="match status" value="1"/>
</dbReference>
<proteinExistence type="predicted"/>
<accession>A0ABQ5GRK9</accession>
<organism evidence="2 3">
    <name type="scientific">Tanacetum coccineum</name>
    <dbReference type="NCBI Taxonomy" id="301880"/>
    <lineage>
        <taxon>Eukaryota</taxon>
        <taxon>Viridiplantae</taxon>
        <taxon>Streptophyta</taxon>
        <taxon>Embryophyta</taxon>
        <taxon>Tracheophyta</taxon>
        <taxon>Spermatophyta</taxon>
        <taxon>Magnoliopsida</taxon>
        <taxon>eudicotyledons</taxon>
        <taxon>Gunneridae</taxon>
        <taxon>Pentapetalae</taxon>
        <taxon>asterids</taxon>
        <taxon>campanulids</taxon>
        <taxon>Asterales</taxon>
        <taxon>Asteraceae</taxon>
        <taxon>Asteroideae</taxon>
        <taxon>Anthemideae</taxon>
        <taxon>Anthemidinae</taxon>
        <taxon>Tanacetum</taxon>
    </lineage>
</organism>
<dbReference type="Proteomes" id="UP001151760">
    <property type="component" value="Unassembled WGS sequence"/>
</dbReference>
<evidence type="ECO:0000259" key="1">
    <source>
        <dbReference type="Pfam" id="PF00078"/>
    </source>
</evidence>
<feature type="domain" description="Reverse transcriptase" evidence="1">
    <location>
        <begin position="8"/>
        <end position="79"/>
    </location>
</feature>
<name>A0ABQ5GRK9_9ASTR</name>
<dbReference type="PANTHER" id="PTHR24559:SF444">
    <property type="entry name" value="REVERSE TRANSCRIPTASE DOMAIN-CONTAINING PROTEIN"/>
    <property type="match status" value="1"/>
</dbReference>